<feature type="region of interest" description="Disordered" evidence="2">
    <location>
        <begin position="265"/>
        <end position="287"/>
    </location>
</feature>
<comment type="similarity">
    <text evidence="1">Belongs to the CdaR family.</text>
</comment>
<feature type="compositionally biased region" description="Low complexity" evidence="2">
    <location>
        <begin position="30"/>
        <end position="48"/>
    </location>
</feature>
<dbReference type="InterPro" id="IPR051448">
    <property type="entry name" value="CdaR-like_regulators"/>
</dbReference>
<gene>
    <name evidence="5" type="ORF">MINTM018_22680</name>
</gene>
<dbReference type="Proteomes" id="UP000595205">
    <property type="component" value="Chromosome"/>
</dbReference>
<dbReference type="InterPro" id="IPR025736">
    <property type="entry name" value="PucR_C-HTH_dom"/>
</dbReference>
<evidence type="ECO:0000313" key="5">
    <source>
        <dbReference type="EMBL" id="BCO99498.1"/>
    </source>
</evidence>
<evidence type="ECO:0000313" key="6">
    <source>
        <dbReference type="Proteomes" id="UP000595205"/>
    </source>
</evidence>
<dbReference type="EMBL" id="AP024255">
    <property type="protein sequence ID" value="BCO99498.1"/>
    <property type="molecule type" value="Genomic_DNA"/>
</dbReference>
<accession>A0A7R7RLU4</accession>
<organism evidence="5 6">
    <name type="scientific">Mycobacterium intracellulare</name>
    <dbReference type="NCBI Taxonomy" id="1767"/>
    <lineage>
        <taxon>Bacteria</taxon>
        <taxon>Bacillati</taxon>
        <taxon>Actinomycetota</taxon>
        <taxon>Actinomycetes</taxon>
        <taxon>Mycobacteriales</taxon>
        <taxon>Mycobacteriaceae</taxon>
        <taxon>Mycobacterium</taxon>
        <taxon>Mycobacterium avium complex (MAC)</taxon>
    </lineage>
</organism>
<dbReference type="InterPro" id="IPR042070">
    <property type="entry name" value="PucR_C-HTH_sf"/>
</dbReference>
<reference evidence="5 6" key="1">
    <citation type="submission" date="2020-12" db="EMBL/GenBank/DDBJ databases">
        <title>Genome sequence of clinical Mycobacterium intracellulare strains.</title>
        <authorList>
            <person name="Tateishi Y."/>
            <person name="Matsumoto S."/>
            <person name="Fukushima Y."/>
            <person name="Nakajima C."/>
            <person name="Suzuki Y."/>
        </authorList>
    </citation>
    <scope>NUCLEOTIDE SEQUENCE [LARGE SCALE GENOMIC DNA]</scope>
    <source>
        <strain evidence="5 6">M018</strain>
    </source>
</reference>
<dbReference type="Gene3D" id="1.10.10.2840">
    <property type="entry name" value="PucR C-terminal helix-turn-helix domain"/>
    <property type="match status" value="1"/>
</dbReference>
<evidence type="ECO:0008006" key="7">
    <source>
        <dbReference type="Google" id="ProtNLM"/>
    </source>
</evidence>
<feature type="region of interest" description="Disordered" evidence="2">
    <location>
        <begin position="1"/>
        <end position="48"/>
    </location>
</feature>
<protein>
    <recommendedName>
        <fullName evidence="7">PucR family transcriptional regulator</fullName>
    </recommendedName>
</protein>
<dbReference type="InterPro" id="IPR041522">
    <property type="entry name" value="CdaR_GGDEF"/>
</dbReference>
<dbReference type="Pfam" id="PF13556">
    <property type="entry name" value="HTH_30"/>
    <property type="match status" value="1"/>
</dbReference>
<evidence type="ECO:0000256" key="2">
    <source>
        <dbReference type="SAM" id="MobiDB-lite"/>
    </source>
</evidence>
<evidence type="ECO:0000256" key="1">
    <source>
        <dbReference type="ARBA" id="ARBA00006754"/>
    </source>
</evidence>
<feature type="domain" description="CdaR GGDEF-like" evidence="4">
    <location>
        <begin position="243"/>
        <end position="358"/>
    </location>
</feature>
<name>A0A7R7RLU4_MYCIT</name>
<dbReference type="PANTHER" id="PTHR33744:SF7">
    <property type="entry name" value="PUCR FAMILY TRANSCRIPTIONAL REGULATOR"/>
    <property type="match status" value="1"/>
</dbReference>
<feature type="domain" description="PucR C-terminal helix-turn-helix" evidence="3">
    <location>
        <begin position="410"/>
        <end position="466"/>
    </location>
</feature>
<feature type="compositionally biased region" description="Basic and acidic residues" evidence="2">
    <location>
        <begin position="1"/>
        <end position="10"/>
    </location>
</feature>
<proteinExistence type="inferred from homology"/>
<dbReference type="Pfam" id="PF17853">
    <property type="entry name" value="GGDEF_2"/>
    <property type="match status" value="1"/>
</dbReference>
<dbReference type="PANTHER" id="PTHR33744">
    <property type="entry name" value="CARBOHYDRATE DIACID REGULATOR"/>
    <property type="match status" value="1"/>
</dbReference>
<evidence type="ECO:0000259" key="4">
    <source>
        <dbReference type="Pfam" id="PF17853"/>
    </source>
</evidence>
<sequence>MTPRLAERPASRGLGMERPASRALQPSTGRRSPSVRPAARSSTAPRASLAETSRKVAYVLGVSDNPFAGPFAKHPRSPLETLDSVPESVLRRLKQHSGRLATEAVNAMQDRLPFFAELEASQRASVALVVQTAVVNFVEWMQDPHSNVSYTAQAFELVPQELQRRIALRHSVDMVRVTMDIFEEVVPLLARSEEQLTALTVGILKYTRDLAFTAAGAYADAAEARGTWDSRMEASVVDAVVRGDTGPELLSRAAALNWDTTEPATVVVGTPAPGRDGSTGPGDSERASQHVRDIAAQHGRAALTDVHGTWLVAIVSGQLSPTDKFLGELLAAFADGPVVVGPTAPMLTAAYHSASEAISGMNAVGGWRGAPRPVLARELLPERALMGDASAIVALHTDVMGPLADAGPTLIETLDAYLDCGGAIEACARKLFVHPNTVRYRLKRITDFTGRDPMQPRDAYVLRVAATVGQLNYPTHPGSAAKNAMPVVPLPVKGAAVGQIG</sequence>
<dbReference type="AlphaFoldDB" id="A0A7R7RLU4"/>
<evidence type="ECO:0000259" key="3">
    <source>
        <dbReference type="Pfam" id="PF13556"/>
    </source>
</evidence>